<evidence type="ECO:0000256" key="2">
    <source>
        <dbReference type="ARBA" id="ARBA00022723"/>
    </source>
</evidence>
<keyword evidence="11" id="KW-1185">Reference proteome</keyword>
<dbReference type="EMBL" id="HE978322">
    <property type="protein sequence ID" value="CCK71994.1"/>
    <property type="molecule type" value="Genomic_DNA"/>
</dbReference>
<dbReference type="InterPro" id="IPR001841">
    <property type="entry name" value="Znf_RING"/>
</dbReference>
<dbReference type="Pfam" id="PF00498">
    <property type="entry name" value="FHA"/>
    <property type="match status" value="1"/>
</dbReference>
<feature type="compositionally biased region" description="Low complexity" evidence="7">
    <location>
        <begin position="31"/>
        <end position="40"/>
    </location>
</feature>
<evidence type="ECO:0000256" key="4">
    <source>
        <dbReference type="ARBA" id="ARBA00022786"/>
    </source>
</evidence>
<reference evidence="11" key="2">
    <citation type="submission" date="2012-08" db="EMBL/GenBank/DDBJ databases">
        <title>Genome sequence of Kazachstania naganishii.</title>
        <authorList>
            <person name="Gordon J.L."/>
            <person name="Armisen D."/>
            <person name="Proux-Wera E."/>
            <person name="OhEigeartaigh S.S."/>
            <person name="Byrne K.P."/>
            <person name="Wolfe K.H."/>
        </authorList>
    </citation>
    <scope>NUCLEOTIDE SEQUENCE [LARGE SCALE GENOMIC DNA]</scope>
    <source>
        <strain evidence="11">ATCC MYA-139 / BCRC 22969 / CBS 8797 / CCRC 22969 / KCTC 17520 / NBRC 10181 / NCYC 3082</strain>
    </source>
</reference>
<evidence type="ECO:0000256" key="5">
    <source>
        <dbReference type="ARBA" id="ARBA00022833"/>
    </source>
</evidence>
<dbReference type="SUPFAM" id="SSF49879">
    <property type="entry name" value="SMAD/FHA domain"/>
    <property type="match status" value="1"/>
</dbReference>
<dbReference type="InterPro" id="IPR000253">
    <property type="entry name" value="FHA_dom"/>
</dbReference>
<feature type="domain" description="RING-type" evidence="9">
    <location>
        <begin position="339"/>
        <end position="383"/>
    </location>
</feature>
<dbReference type="HOGENOM" id="CLU_642603_0_0_1"/>
<dbReference type="Proteomes" id="UP000006310">
    <property type="component" value="Chromosome 9"/>
</dbReference>
<dbReference type="GO" id="GO:0008270">
    <property type="term" value="F:zinc ion binding"/>
    <property type="evidence" value="ECO:0007669"/>
    <property type="project" value="UniProtKB-KW"/>
</dbReference>
<dbReference type="GO" id="GO:0000151">
    <property type="term" value="C:ubiquitin ligase complex"/>
    <property type="evidence" value="ECO:0007669"/>
    <property type="project" value="TreeGrafter"/>
</dbReference>
<dbReference type="OrthoDB" id="687730at2759"/>
<evidence type="ECO:0000313" key="10">
    <source>
        <dbReference type="EMBL" id="CCK71994.1"/>
    </source>
</evidence>
<dbReference type="GO" id="GO:0032153">
    <property type="term" value="C:cell division site"/>
    <property type="evidence" value="ECO:0007669"/>
    <property type="project" value="TreeGrafter"/>
</dbReference>
<dbReference type="Gene3D" id="3.30.40.10">
    <property type="entry name" value="Zinc/RING finger domain, C3HC4 (zinc finger)"/>
    <property type="match status" value="1"/>
</dbReference>
<keyword evidence="3 6" id="KW-0863">Zinc-finger</keyword>
<dbReference type="STRING" id="1071383.J7S9B6"/>
<proteinExistence type="predicted"/>
<accession>J7S9B6</accession>
<dbReference type="GO" id="GO:0006511">
    <property type="term" value="P:ubiquitin-dependent protein catabolic process"/>
    <property type="evidence" value="ECO:0007669"/>
    <property type="project" value="TreeGrafter"/>
</dbReference>
<evidence type="ECO:0008006" key="12">
    <source>
        <dbReference type="Google" id="ProtNLM"/>
    </source>
</evidence>
<dbReference type="InterPro" id="IPR008984">
    <property type="entry name" value="SMAD_FHA_dom_sf"/>
</dbReference>
<evidence type="ECO:0000256" key="1">
    <source>
        <dbReference type="ARBA" id="ARBA00022679"/>
    </source>
</evidence>
<dbReference type="PANTHER" id="PTHR15067:SF7">
    <property type="entry name" value="E3 UBIQUITIN-PROTEIN LIGASE DMA1-RELATED"/>
    <property type="match status" value="1"/>
</dbReference>
<keyword evidence="1" id="KW-0808">Transferase</keyword>
<evidence type="ECO:0000259" key="9">
    <source>
        <dbReference type="PROSITE" id="PS50089"/>
    </source>
</evidence>
<dbReference type="GO" id="GO:0016567">
    <property type="term" value="P:protein ubiquitination"/>
    <property type="evidence" value="ECO:0007669"/>
    <property type="project" value="TreeGrafter"/>
</dbReference>
<dbReference type="KEGG" id="kng:KNAG_0I02090"/>
<dbReference type="SUPFAM" id="SSF57850">
    <property type="entry name" value="RING/U-box"/>
    <property type="match status" value="1"/>
</dbReference>
<name>J7S9B6_HUIN7</name>
<keyword evidence="4" id="KW-0833">Ubl conjugation pathway</keyword>
<sequence length="427" mass="48056">MMLRGQSIVQRVQYTTLDPNGNLVSQGYQPGSEGSCVSTSSSGLSLTSPFPAVEFKDTNRLYTTKHPNEGFLDVELEEVRGSDNALVEVPRFIGRELPLHLTFTNLGCCNGTFFDEGLLPKGEVTKSMVQFIYGPRETQENFQSIPLDTPVGAGSVGPRTPRVNTPDENGMFSIRLTPLFGADEVRNPLYFCPITRLAGPNSQFVICRDSKRVRRALPVVSKEYQPIMFDSVAVSRLHGYIKVDNSGSWYLQDFRSKSGTFLNHNRITPAHTVSKDILLEDGDIIQLGINTPTTGNKKNRYVRMKVELNDSWKHDPVKFGKVLEERMNNLTEDTRHELCSICLEECKLQHRLFFAPCSHCWHSACIQPYMNKDVPLFTCPNCRCIFDLSEDDITEIAEMFQREKGIFLENTNVTVPKIGPSGRRGTV</sequence>
<dbReference type="GeneID" id="34527737"/>
<dbReference type="PANTHER" id="PTHR15067">
    <property type="entry name" value="E3 UBIQUITIN-PROTEIN LIGASE RNF8"/>
    <property type="match status" value="1"/>
</dbReference>
<dbReference type="Pfam" id="PF17123">
    <property type="entry name" value="zf-RING_11"/>
    <property type="match status" value="1"/>
</dbReference>
<dbReference type="InterPro" id="IPR013083">
    <property type="entry name" value="Znf_RING/FYVE/PHD"/>
</dbReference>
<organism evidence="10 11">
    <name type="scientific">Huiozyma naganishii (strain ATCC MYA-139 / BCRC 22969 / CBS 8797 / KCTC 17520 / NBRC 10181 / NCYC 3082 / Yp74L-3)</name>
    <name type="common">Yeast</name>
    <name type="synonym">Kazachstania naganishii</name>
    <dbReference type="NCBI Taxonomy" id="1071383"/>
    <lineage>
        <taxon>Eukaryota</taxon>
        <taxon>Fungi</taxon>
        <taxon>Dikarya</taxon>
        <taxon>Ascomycota</taxon>
        <taxon>Saccharomycotina</taxon>
        <taxon>Saccharomycetes</taxon>
        <taxon>Saccharomycetales</taxon>
        <taxon>Saccharomycetaceae</taxon>
        <taxon>Huiozyma</taxon>
    </lineage>
</organism>
<dbReference type="eggNOG" id="KOG3872">
    <property type="taxonomic scope" value="Eukaryota"/>
</dbReference>
<dbReference type="GO" id="GO:0005829">
    <property type="term" value="C:cytosol"/>
    <property type="evidence" value="ECO:0007669"/>
    <property type="project" value="TreeGrafter"/>
</dbReference>
<evidence type="ECO:0000313" key="11">
    <source>
        <dbReference type="Proteomes" id="UP000006310"/>
    </source>
</evidence>
<evidence type="ECO:0000256" key="3">
    <source>
        <dbReference type="ARBA" id="ARBA00022771"/>
    </source>
</evidence>
<feature type="compositionally biased region" description="Polar residues" evidence="7">
    <location>
        <begin position="20"/>
        <end position="29"/>
    </location>
</feature>
<dbReference type="PROSITE" id="PS50006">
    <property type="entry name" value="FHA_DOMAIN"/>
    <property type="match status" value="1"/>
</dbReference>
<dbReference type="SMART" id="SM00240">
    <property type="entry name" value="FHA"/>
    <property type="match status" value="1"/>
</dbReference>
<evidence type="ECO:0000256" key="6">
    <source>
        <dbReference type="PROSITE-ProRule" id="PRU00175"/>
    </source>
</evidence>
<gene>
    <name evidence="10" type="primary">KNAG0I02090</name>
    <name evidence="10" type="ordered locus">KNAG_0I02090</name>
</gene>
<dbReference type="RefSeq" id="XP_022466239.1">
    <property type="nucleotide sequence ID" value="XM_022609888.1"/>
</dbReference>
<keyword evidence="5" id="KW-0862">Zinc</keyword>
<protein>
    <recommendedName>
        <fullName evidence="12">RING-type E3 ubiquitin transferase</fullName>
    </recommendedName>
</protein>
<evidence type="ECO:0000259" key="8">
    <source>
        <dbReference type="PROSITE" id="PS50006"/>
    </source>
</evidence>
<keyword evidence="2" id="KW-0479">Metal-binding</keyword>
<dbReference type="PROSITE" id="PS50089">
    <property type="entry name" value="ZF_RING_2"/>
    <property type="match status" value="1"/>
</dbReference>
<feature type="domain" description="FHA" evidence="8">
    <location>
        <begin position="204"/>
        <end position="267"/>
    </location>
</feature>
<dbReference type="Gene3D" id="2.60.200.20">
    <property type="match status" value="1"/>
</dbReference>
<reference evidence="10 11" key="1">
    <citation type="journal article" date="2011" name="Proc. Natl. Acad. Sci. U.S.A.">
        <title>Evolutionary erosion of yeast sex chromosomes by mating-type switching accidents.</title>
        <authorList>
            <person name="Gordon J.L."/>
            <person name="Armisen D."/>
            <person name="Proux-Wera E."/>
            <person name="Oheigeartaigh S.S."/>
            <person name="Byrne K.P."/>
            <person name="Wolfe K.H."/>
        </authorList>
    </citation>
    <scope>NUCLEOTIDE SEQUENCE [LARGE SCALE GENOMIC DNA]</scope>
    <source>
        <strain evidence="11">ATCC MYA-139 / BCRC 22969 / CBS 8797 / CCRC 22969 / KCTC 17520 / NBRC 10181 / NCYC 3082</strain>
    </source>
</reference>
<feature type="region of interest" description="Disordered" evidence="7">
    <location>
        <begin position="20"/>
        <end position="40"/>
    </location>
</feature>
<dbReference type="GO" id="GO:0061630">
    <property type="term" value="F:ubiquitin protein ligase activity"/>
    <property type="evidence" value="ECO:0007669"/>
    <property type="project" value="TreeGrafter"/>
</dbReference>
<dbReference type="AlphaFoldDB" id="J7S9B6"/>
<evidence type="ECO:0000256" key="7">
    <source>
        <dbReference type="SAM" id="MobiDB-lite"/>
    </source>
</evidence>